<feature type="chain" id="PRO_5040966910" evidence="2">
    <location>
        <begin position="25"/>
        <end position="336"/>
    </location>
</feature>
<dbReference type="InterPro" id="IPR006311">
    <property type="entry name" value="TAT_signal"/>
</dbReference>
<evidence type="ECO:0000256" key="2">
    <source>
        <dbReference type="SAM" id="SignalP"/>
    </source>
</evidence>
<dbReference type="PROSITE" id="PS51318">
    <property type="entry name" value="TAT"/>
    <property type="match status" value="1"/>
</dbReference>
<dbReference type="PANTHER" id="PTHR42928">
    <property type="entry name" value="TRICARBOXYLATE-BINDING PROTEIN"/>
    <property type="match status" value="1"/>
</dbReference>
<dbReference type="AlphaFoldDB" id="A0A9X2BWG6"/>
<proteinExistence type="inferred from homology"/>
<evidence type="ECO:0000313" key="4">
    <source>
        <dbReference type="Proteomes" id="UP001139516"/>
    </source>
</evidence>
<sequence>MDRWTRRHMLAAAAGLGLAASALAQPVPAQPVLPQPAWPARPVTLLVPFAPGGASDIAARAFAARLAERRGQPVVVDNRPGANGQLAARMLARAAPDGHTLLVGSIGVFALNAVLYRNPGYDPLTDLAPVTLAVTTPNVLVVNPRVAPVATLPELVAWMKARPGGVNHATSGIGSSPHLTMELFTQLTGTQATHVPSRGGATAVMDLLAGTVEISFQGLGSIIGPVREGRLRALLVTSDRRAPLLPDVPTAAEAGLPGFEVGSWQAVMAPAGTPPALCERIAADITDILREPAVAEPLAAAGYAVVGGTPAEYGAFQRAEIARWRRVAQAAHIVLD</sequence>
<evidence type="ECO:0000313" key="3">
    <source>
        <dbReference type="EMBL" id="MCK8786056.1"/>
    </source>
</evidence>
<feature type="signal peptide" evidence="2">
    <location>
        <begin position="1"/>
        <end position="24"/>
    </location>
</feature>
<dbReference type="Proteomes" id="UP001139516">
    <property type="component" value="Unassembled WGS sequence"/>
</dbReference>
<keyword evidence="4" id="KW-1185">Reference proteome</keyword>
<dbReference type="PIRSF" id="PIRSF017082">
    <property type="entry name" value="YflP"/>
    <property type="match status" value="1"/>
</dbReference>
<dbReference type="PANTHER" id="PTHR42928:SF5">
    <property type="entry name" value="BLR1237 PROTEIN"/>
    <property type="match status" value="1"/>
</dbReference>
<keyword evidence="2" id="KW-0732">Signal</keyword>
<dbReference type="InterPro" id="IPR042100">
    <property type="entry name" value="Bug_dom1"/>
</dbReference>
<dbReference type="SUPFAM" id="SSF53850">
    <property type="entry name" value="Periplasmic binding protein-like II"/>
    <property type="match status" value="1"/>
</dbReference>
<protein>
    <submittedName>
        <fullName evidence="3">Tripartite tricarboxylate transporter substrate-binding protein</fullName>
    </submittedName>
</protein>
<dbReference type="Gene3D" id="3.40.190.10">
    <property type="entry name" value="Periplasmic binding protein-like II"/>
    <property type="match status" value="1"/>
</dbReference>
<comment type="similarity">
    <text evidence="1">Belongs to the UPF0065 (bug) family.</text>
</comment>
<name>A0A9X2BWG6_9PROT</name>
<accession>A0A9X2BWG6</accession>
<comment type="caution">
    <text evidence="3">The sequence shown here is derived from an EMBL/GenBank/DDBJ whole genome shotgun (WGS) entry which is preliminary data.</text>
</comment>
<dbReference type="RefSeq" id="WP_248668172.1">
    <property type="nucleotide sequence ID" value="NZ_JALPRX010000073.1"/>
</dbReference>
<gene>
    <name evidence="3" type="ORF">M0638_16895</name>
</gene>
<dbReference type="InterPro" id="IPR005064">
    <property type="entry name" value="BUG"/>
</dbReference>
<reference evidence="3" key="1">
    <citation type="submission" date="2022-04" db="EMBL/GenBank/DDBJ databases">
        <title>Roseomonas acroporae sp. nov., isolated from coral Acropora digitifera.</title>
        <authorList>
            <person name="Sun H."/>
        </authorList>
    </citation>
    <scope>NUCLEOTIDE SEQUENCE</scope>
    <source>
        <strain evidence="3">NAR14</strain>
    </source>
</reference>
<dbReference type="Gene3D" id="3.40.190.150">
    <property type="entry name" value="Bordetella uptake gene, domain 1"/>
    <property type="match status" value="1"/>
</dbReference>
<evidence type="ECO:0000256" key="1">
    <source>
        <dbReference type="ARBA" id="ARBA00006987"/>
    </source>
</evidence>
<dbReference type="EMBL" id="JALPRX010000073">
    <property type="protein sequence ID" value="MCK8786056.1"/>
    <property type="molecule type" value="Genomic_DNA"/>
</dbReference>
<dbReference type="Pfam" id="PF03401">
    <property type="entry name" value="TctC"/>
    <property type="match status" value="1"/>
</dbReference>
<organism evidence="3 4">
    <name type="scientific">Roseomonas acroporae</name>
    <dbReference type="NCBI Taxonomy" id="2937791"/>
    <lineage>
        <taxon>Bacteria</taxon>
        <taxon>Pseudomonadati</taxon>
        <taxon>Pseudomonadota</taxon>
        <taxon>Alphaproteobacteria</taxon>
        <taxon>Acetobacterales</taxon>
        <taxon>Roseomonadaceae</taxon>
        <taxon>Roseomonas</taxon>
    </lineage>
</organism>